<evidence type="ECO:0000256" key="5">
    <source>
        <dbReference type="ARBA" id="ARBA00022741"/>
    </source>
</evidence>
<keyword evidence="8" id="KW-0289">Folate biosynthesis</keyword>
<organism evidence="11 12">
    <name type="scientific">candidate division WOR-1 bacterium RIFOXYC2_FULL_46_14</name>
    <dbReference type="NCBI Taxonomy" id="1802587"/>
    <lineage>
        <taxon>Bacteria</taxon>
        <taxon>Bacillati</taxon>
        <taxon>Saganbacteria</taxon>
    </lineage>
</organism>
<evidence type="ECO:0000256" key="1">
    <source>
        <dbReference type="ARBA" id="ARBA00000198"/>
    </source>
</evidence>
<evidence type="ECO:0000256" key="4">
    <source>
        <dbReference type="ARBA" id="ARBA00022679"/>
    </source>
</evidence>
<dbReference type="GO" id="GO:0003848">
    <property type="term" value="F:2-amino-4-hydroxy-6-hydroxymethyldihydropteridine diphosphokinase activity"/>
    <property type="evidence" value="ECO:0007669"/>
    <property type="project" value="UniProtKB-EC"/>
</dbReference>
<feature type="compositionally biased region" description="Basic residues" evidence="9">
    <location>
        <begin position="16"/>
        <end position="28"/>
    </location>
</feature>
<dbReference type="Proteomes" id="UP000179242">
    <property type="component" value="Unassembled WGS sequence"/>
</dbReference>
<dbReference type="PANTHER" id="PTHR43071:SF1">
    <property type="entry name" value="2-AMINO-4-HYDROXY-6-HYDROXYMETHYLDIHYDROPTERIDINE PYROPHOSPHOKINASE"/>
    <property type="match status" value="1"/>
</dbReference>
<evidence type="ECO:0000256" key="3">
    <source>
        <dbReference type="ARBA" id="ARBA00013253"/>
    </source>
</evidence>
<dbReference type="Pfam" id="PF01288">
    <property type="entry name" value="HPPK"/>
    <property type="match status" value="1"/>
</dbReference>
<dbReference type="Gene3D" id="3.30.70.560">
    <property type="entry name" value="7,8-Dihydro-6-hydroxymethylpterin-pyrophosphokinase HPPK"/>
    <property type="match status" value="1"/>
</dbReference>
<dbReference type="GO" id="GO:0016301">
    <property type="term" value="F:kinase activity"/>
    <property type="evidence" value="ECO:0007669"/>
    <property type="project" value="UniProtKB-KW"/>
</dbReference>
<reference evidence="11 12" key="1">
    <citation type="journal article" date="2016" name="Nat. Commun.">
        <title>Thousands of microbial genomes shed light on interconnected biogeochemical processes in an aquifer system.</title>
        <authorList>
            <person name="Anantharaman K."/>
            <person name="Brown C.T."/>
            <person name="Hug L.A."/>
            <person name="Sharon I."/>
            <person name="Castelle C.J."/>
            <person name="Probst A.J."/>
            <person name="Thomas B.C."/>
            <person name="Singh A."/>
            <person name="Wilkins M.J."/>
            <person name="Karaoz U."/>
            <person name="Brodie E.L."/>
            <person name="Williams K.H."/>
            <person name="Hubbard S.S."/>
            <person name="Banfield J.F."/>
        </authorList>
    </citation>
    <scope>NUCLEOTIDE SEQUENCE [LARGE SCALE GENOMIC DNA]</scope>
</reference>
<evidence type="ECO:0000256" key="2">
    <source>
        <dbReference type="ARBA" id="ARBA00005051"/>
    </source>
</evidence>
<dbReference type="InterPro" id="IPR035907">
    <property type="entry name" value="Hppk_sf"/>
</dbReference>
<evidence type="ECO:0000256" key="8">
    <source>
        <dbReference type="ARBA" id="ARBA00022909"/>
    </source>
</evidence>
<dbReference type="UniPathway" id="UPA00077">
    <property type="reaction ID" value="UER00155"/>
</dbReference>
<name>A0A1F4U2U7_UNCSA</name>
<evidence type="ECO:0000256" key="9">
    <source>
        <dbReference type="SAM" id="MobiDB-lite"/>
    </source>
</evidence>
<dbReference type="GO" id="GO:0005524">
    <property type="term" value="F:ATP binding"/>
    <property type="evidence" value="ECO:0007669"/>
    <property type="project" value="UniProtKB-KW"/>
</dbReference>
<dbReference type="GO" id="GO:0046656">
    <property type="term" value="P:folic acid biosynthetic process"/>
    <property type="evidence" value="ECO:0007669"/>
    <property type="project" value="UniProtKB-KW"/>
</dbReference>
<evidence type="ECO:0000256" key="7">
    <source>
        <dbReference type="ARBA" id="ARBA00022840"/>
    </source>
</evidence>
<dbReference type="EC" id="2.7.6.3" evidence="3"/>
<proteinExistence type="predicted"/>
<dbReference type="GO" id="GO:0046654">
    <property type="term" value="P:tetrahydrofolate biosynthetic process"/>
    <property type="evidence" value="ECO:0007669"/>
    <property type="project" value="UniProtKB-UniPathway"/>
</dbReference>
<dbReference type="PANTHER" id="PTHR43071">
    <property type="entry name" value="2-AMINO-4-HYDROXY-6-HYDROXYMETHYLDIHYDROPTERIDINE PYROPHOSPHOKINASE"/>
    <property type="match status" value="1"/>
</dbReference>
<keyword evidence="6 11" id="KW-0418">Kinase</keyword>
<protein>
    <recommendedName>
        <fullName evidence="3">2-amino-4-hydroxy-6-hydroxymethyldihydropteridine diphosphokinase</fullName>
        <ecNumber evidence="3">2.7.6.3</ecNumber>
    </recommendedName>
</protein>
<feature type="region of interest" description="Disordered" evidence="9">
    <location>
        <begin position="1"/>
        <end position="36"/>
    </location>
</feature>
<accession>A0A1F4U2U7</accession>
<evidence type="ECO:0000256" key="6">
    <source>
        <dbReference type="ARBA" id="ARBA00022777"/>
    </source>
</evidence>
<keyword evidence="7" id="KW-0067">ATP-binding</keyword>
<dbReference type="EMBL" id="MEUJ01000011">
    <property type="protein sequence ID" value="OGC39284.1"/>
    <property type="molecule type" value="Genomic_DNA"/>
</dbReference>
<gene>
    <name evidence="11" type="ORF">A2438_07170</name>
</gene>
<evidence type="ECO:0000259" key="10">
    <source>
        <dbReference type="Pfam" id="PF01288"/>
    </source>
</evidence>
<evidence type="ECO:0000313" key="11">
    <source>
        <dbReference type="EMBL" id="OGC39284.1"/>
    </source>
</evidence>
<keyword evidence="5" id="KW-0547">Nucleotide-binding</keyword>
<evidence type="ECO:0000313" key="12">
    <source>
        <dbReference type="Proteomes" id="UP000179242"/>
    </source>
</evidence>
<dbReference type="AlphaFoldDB" id="A0A1F4U2U7"/>
<dbReference type="InterPro" id="IPR000550">
    <property type="entry name" value="Hppk"/>
</dbReference>
<comment type="catalytic activity">
    <reaction evidence="1">
        <text>6-hydroxymethyl-7,8-dihydropterin + ATP = (7,8-dihydropterin-6-yl)methyl diphosphate + AMP + H(+)</text>
        <dbReference type="Rhea" id="RHEA:11412"/>
        <dbReference type="ChEBI" id="CHEBI:15378"/>
        <dbReference type="ChEBI" id="CHEBI:30616"/>
        <dbReference type="ChEBI" id="CHEBI:44841"/>
        <dbReference type="ChEBI" id="CHEBI:72950"/>
        <dbReference type="ChEBI" id="CHEBI:456215"/>
        <dbReference type="EC" id="2.7.6.3"/>
    </reaction>
</comment>
<feature type="domain" description="7,8-dihydro-6-hydroxymethylpterin-pyrophosphokinase" evidence="10">
    <location>
        <begin position="45"/>
        <end position="173"/>
    </location>
</feature>
<sequence>MAKKKKKAGTGLRPVRSNKKGLRPVQKAKKVDGKHPKIKGPQRVFLALGSNVGDREEYIEQAVFLISKIKGVEVLKRSTNHETEPEGDTDQPSFINAALEIKTELPPQKLLNEFTTIENALGRERETEWGPRTIDIDLLFYGKMIVSEDNLQIPHPLIHERTFVLEPMKEIAPEFTHPVLEKTIEELFEERKVESGHTYDDDLPGFKKIKGAIYDDYERW</sequence>
<comment type="caution">
    <text evidence="11">The sequence shown here is derived from an EMBL/GenBank/DDBJ whole genome shotgun (WGS) entry which is preliminary data.</text>
</comment>
<dbReference type="NCBIfam" id="TIGR01498">
    <property type="entry name" value="folK"/>
    <property type="match status" value="1"/>
</dbReference>
<dbReference type="SUPFAM" id="SSF55083">
    <property type="entry name" value="6-hydroxymethyl-7,8-dihydropterin pyrophosphokinase, HPPK"/>
    <property type="match status" value="1"/>
</dbReference>
<keyword evidence="4" id="KW-0808">Transferase</keyword>
<dbReference type="CDD" id="cd00483">
    <property type="entry name" value="HPPK"/>
    <property type="match status" value="1"/>
</dbReference>
<comment type="pathway">
    <text evidence="2">Cofactor biosynthesis; tetrahydrofolate biosynthesis; 2-amino-4-hydroxy-6-hydroxymethyl-7,8-dihydropteridine diphosphate from 7,8-dihydroneopterin triphosphate: step 4/4.</text>
</comment>